<dbReference type="GO" id="GO:0005829">
    <property type="term" value="C:cytosol"/>
    <property type="evidence" value="ECO:0007669"/>
    <property type="project" value="TreeGrafter"/>
</dbReference>
<dbReference type="RefSeq" id="WP_113691296.1">
    <property type="nucleotide sequence ID" value="NZ_CP015163.1"/>
</dbReference>
<dbReference type="Proteomes" id="UP000250434">
    <property type="component" value="Chromosome"/>
</dbReference>
<dbReference type="PANTHER" id="PTHR38444">
    <property type="entry name" value="ENTEROBACTIN BIOSYNTHESIS PROTEIN YBDZ"/>
    <property type="match status" value="1"/>
</dbReference>
<organism evidence="2 3">
    <name type="scientific">Amycolatopsis albispora</name>
    <dbReference type="NCBI Taxonomy" id="1804986"/>
    <lineage>
        <taxon>Bacteria</taxon>
        <taxon>Bacillati</taxon>
        <taxon>Actinomycetota</taxon>
        <taxon>Actinomycetes</taxon>
        <taxon>Pseudonocardiales</taxon>
        <taxon>Pseudonocardiaceae</taxon>
        <taxon>Amycolatopsis</taxon>
    </lineage>
</organism>
<gene>
    <name evidence="2" type="ORF">A4R43_05385</name>
</gene>
<reference evidence="2 3" key="1">
    <citation type="submission" date="2016-04" db="EMBL/GenBank/DDBJ databases">
        <title>Complete genome sequence and analysis of deep-sea sediment isolate, Amycolatopsis sp. WP1.</title>
        <authorList>
            <person name="Wang H."/>
            <person name="Chen S."/>
            <person name="Wu Q."/>
        </authorList>
    </citation>
    <scope>NUCLEOTIDE SEQUENCE [LARGE SCALE GENOMIC DNA]</scope>
    <source>
        <strain evidence="2 3">WP1</strain>
    </source>
</reference>
<dbReference type="InterPro" id="IPR005153">
    <property type="entry name" value="MbtH-like_dom"/>
</dbReference>
<sequence length="66" mass="7337">MSNPFADPRGRFVVLVNEAGRYSLWPSFVEVPDGWTTVLEESPRQDALDYIQASGVTGRRPGTRIA</sequence>
<evidence type="ECO:0000313" key="3">
    <source>
        <dbReference type="Proteomes" id="UP000250434"/>
    </source>
</evidence>
<evidence type="ECO:0000259" key="1">
    <source>
        <dbReference type="SMART" id="SM00923"/>
    </source>
</evidence>
<name>A0A344L1V3_9PSEU</name>
<protein>
    <submittedName>
        <fullName evidence="2">Protein mbtH</fullName>
    </submittedName>
</protein>
<dbReference type="Pfam" id="PF03621">
    <property type="entry name" value="MbtH"/>
    <property type="match status" value="1"/>
</dbReference>
<dbReference type="InterPro" id="IPR038020">
    <property type="entry name" value="MbtH-like_sf"/>
</dbReference>
<feature type="domain" description="MbtH-like" evidence="1">
    <location>
        <begin position="3"/>
        <end position="53"/>
    </location>
</feature>
<evidence type="ECO:0000313" key="2">
    <source>
        <dbReference type="EMBL" id="AXB42027.1"/>
    </source>
</evidence>
<keyword evidence="3" id="KW-1185">Reference proteome</keyword>
<dbReference type="GO" id="GO:0019290">
    <property type="term" value="P:siderophore biosynthetic process"/>
    <property type="evidence" value="ECO:0007669"/>
    <property type="project" value="TreeGrafter"/>
</dbReference>
<dbReference type="PANTHER" id="PTHR38444:SF1">
    <property type="entry name" value="ENTEROBACTIN BIOSYNTHESIS PROTEIN YBDZ"/>
    <property type="match status" value="1"/>
</dbReference>
<dbReference type="Gene3D" id="3.90.820.10">
    <property type="entry name" value="Structural Genomics, Unknown Function 30-nov-00 1gh9 Mol_id"/>
    <property type="match status" value="1"/>
</dbReference>
<dbReference type="SUPFAM" id="SSF160582">
    <property type="entry name" value="MbtH-like"/>
    <property type="match status" value="1"/>
</dbReference>
<dbReference type="KEGG" id="aab:A4R43_05385"/>
<dbReference type="SMART" id="SM00923">
    <property type="entry name" value="MbtH"/>
    <property type="match status" value="1"/>
</dbReference>
<dbReference type="InterPro" id="IPR037407">
    <property type="entry name" value="MLP_fam"/>
</dbReference>
<dbReference type="AlphaFoldDB" id="A0A344L1V3"/>
<proteinExistence type="predicted"/>
<dbReference type="EMBL" id="CP015163">
    <property type="protein sequence ID" value="AXB42027.1"/>
    <property type="molecule type" value="Genomic_DNA"/>
</dbReference>
<dbReference type="OrthoDB" id="7584480at2"/>
<accession>A0A344L1V3</accession>